<comment type="caution">
    <text evidence="1">The sequence shown here is derived from an EMBL/GenBank/DDBJ whole genome shotgun (WGS) entry which is preliminary data.</text>
</comment>
<reference evidence="1" key="1">
    <citation type="submission" date="2022-06" db="EMBL/GenBank/DDBJ databases">
        <title>New cyanobacteria of genus Symplocastrum in benthos of Lake Baikal.</title>
        <authorList>
            <person name="Sorokovikova E."/>
            <person name="Tikhonova I."/>
            <person name="Krasnopeev A."/>
            <person name="Evseev P."/>
            <person name="Gladkikh A."/>
            <person name="Belykh O."/>
        </authorList>
    </citation>
    <scope>NUCLEOTIDE SEQUENCE</scope>
    <source>
        <strain evidence="1">BBK-W-15</strain>
    </source>
</reference>
<dbReference type="Proteomes" id="UP001204953">
    <property type="component" value="Unassembled WGS sequence"/>
</dbReference>
<organism evidence="1 2">
    <name type="scientific">Limnofasciculus baicalensis BBK-W-15</name>
    <dbReference type="NCBI Taxonomy" id="2699891"/>
    <lineage>
        <taxon>Bacteria</taxon>
        <taxon>Bacillati</taxon>
        <taxon>Cyanobacteriota</taxon>
        <taxon>Cyanophyceae</taxon>
        <taxon>Coleofasciculales</taxon>
        <taxon>Coleofasciculaceae</taxon>
        <taxon>Limnofasciculus</taxon>
        <taxon>Limnofasciculus baicalensis</taxon>
    </lineage>
</organism>
<name>A0AAE3GRF2_9CYAN</name>
<evidence type="ECO:0000313" key="2">
    <source>
        <dbReference type="Proteomes" id="UP001204953"/>
    </source>
</evidence>
<gene>
    <name evidence="1" type="ORF">NJ959_12825</name>
</gene>
<dbReference type="AlphaFoldDB" id="A0AAE3GRF2"/>
<proteinExistence type="predicted"/>
<evidence type="ECO:0000313" key="1">
    <source>
        <dbReference type="EMBL" id="MCP2729340.1"/>
    </source>
</evidence>
<dbReference type="RefSeq" id="WP_254012124.1">
    <property type="nucleotide sequence ID" value="NZ_JAMZMM010000109.1"/>
</dbReference>
<dbReference type="EMBL" id="JAMZMM010000109">
    <property type="protein sequence ID" value="MCP2729340.1"/>
    <property type="molecule type" value="Genomic_DNA"/>
</dbReference>
<sequence length="141" mass="15872">MDDLKNTSFESTTIENKAIQPRLLLQALAFTVILAFCVDNRSPNKRMPIFQAETPFSEVVGNAVLEKAAEEAKLPISDLHLIDIQQKTWSNQCLDLGKPGVSCTKMPIPGWHVAVASREQRWIYRTDTSGNAIELERSMRE</sequence>
<protein>
    <submittedName>
        <fullName evidence="1">Uncharacterized protein</fullName>
    </submittedName>
</protein>
<keyword evidence="2" id="KW-1185">Reference proteome</keyword>
<accession>A0AAE3GRF2</accession>